<dbReference type="GO" id="GO:0005634">
    <property type="term" value="C:nucleus"/>
    <property type="evidence" value="ECO:0007669"/>
    <property type="project" value="UniProtKB-SubCell"/>
</dbReference>
<feature type="domain" description="Myb-like" evidence="7">
    <location>
        <begin position="30"/>
        <end position="80"/>
    </location>
</feature>
<gene>
    <name evidence="10" type="ORF">E2562_011679</name>
</gene>
<proteinExistence type="predicted"/>
<feature type="compositionally biased region" description="Polar residues" evidence="6">
    <location>
        <begin position="1"/>
        <end position="13"/>
    </location>
</feature>
<organism evidence="10 11">
    <name type="scientific">Oryza meyeriana var. granulata</name>
    <dbReference type="NCBI Taxonomy" id="110450"/>
    <lineage>
        <taxon>Eukaryota</taxon>
        <taxon>Viridiplantae</taxon>
        <taxon>Streptophyta</taxon>
        <taxon>Embryophyta</taxon>
        <taxon>Tracheophyta</taxon>
        <taxon>Spermatophyta</taxon>
        <taxon>Magnoliopsida</taxon>
        <taxon>Liliopsida</taxon>
        <taxon>Poales</taxon>
        <taxon>Poaceae</taxon>
        <taxon>BOP clade</taxon>
        <taxon>Oryzoideae</taxon>
        <taxon>Oryzeae</taxon>
        <taxon>Oryzinae</taxon>
        <taxon>Oryza</taxon>
        <taxon>Oryza meyeriana</taxon>
    </lineage>
</organism>
<evidence type="ECO:0000256" key="2">
    <source>
        <dbReference type="ARBA" id="ARBA00023015"/>
    </source>
</evidence>
<keyword evidence="4" id="KW-0804">Transcription</keyword>
<evidence type="ECO:0000259" key="7">
    <source>
        <dbReference type="PROSITE" id="PS50090"/>
    </source>
</evidence>
<dbReference type="Pfam" id="PF00249">
    <property type="entry name" value="Myb_DNA-binding"/>
    <property type="match status" value="1"/>
</dbReference>
<dbReference type="PANTHER" id="PTHR12802:SF121">
    <property type="entry name" value="OS06G0105800 PROTEIN"/>
    <property type="match status" value="1"/>
</dbReference>
<feature type="compositionally biased region" description="Basic residues" evidence="6">
    <location>
        <begin position="96"/>
        <end position="105"/>
    </location>
</feature>
<keyword evidence="2" id="KW-0805">Transcription regulation</keyword>
<dbReference type="InterPro" id="IPR006447">
    <property type="entry name" value="Myb_dom_plants"/>
</dbReference>
<dbReference type="FunFam" id="1.10.10.60:FF:000023">
    <property type="entry name" value="protein REVEILLE 6 isoform X1"/>
    <property type="match status" value="1"/>
</dbReference>
<feature type="region of interest" description="Disordered" evidence="6">
    <location>
        <begin position="1"/>
        <end position="41"/>
    </location>
</feature>
<evidence type="ECO:0000256" key="1">
    <source>
        <dbReference type="ARBA" id="ARBA00004123"/>
    </source>
</evidence>
<dbReference type="GO" id="GO:0003677">
    <property type="term" value="F:DNA binding"/>
    <property type="evidence" value="ECO:0007669"/>
    <property type="project" value="UniProtKB-KW"/>
</dbReference>
<feature type="domain" description="SANT" evidence="8">
    <location>
        <begin position="33"/>
        <end position="86"/>
    </location>
</feature>
<dbReference type="PROSITE" id="PS51294">
    <property type="entry name" value="HTH_MYB"/>
    <property type="match status" value="1"/>
</dbReference>
<evidence type="ECO:0000256" key="4">
    <source>
        <dbReference type="ARBA" id="ARBA00023163"/>
    </source>
</evidence>
<dbReference type="Proteomes" id="UP000479710">
    <property type="component" value="Unassembled WGS sequence"/>
</dbReference>
<keyword evidence="11" id="KW-1185">Reference proteome</keyword>
<comment type="subcellular location">
    <subcellularLocation>
        <location evidence="1">Nucleus</location>
    </subcellularLocation>
</comment>
<dbReference type="InterPro" id="IPR001005">
    <property type="entry name" value="SANT/Myb"/>
</dbReference>
<dbReference type="SUPFAM" id="SSF46689">
    <property type="entry name" value="Homeodomain-like"/>
    <property type="match status" value="1"/>
</dbReference>
<dbReference type="PROSITE" id="PS50090">
    <property type="entry name" value="MYB_LIKE"/>
    <property type="match status" value="1"/>
</dbReference>
<evidence type="ECO:0000256" key="3">
    <source>
        <dbReference type="ARBA" id="ARBA00023125"/>
    </source>
</evidence>
<evidence type="ECO:0000256" key="5">
    <source>
        <dbReference type="ARBA" id="ARBA00023242"/>
    </source>
</evidence>
<feature type="region of interest" description="Disordered" evidence="6">
    <location>
        <begin position="85"/>
        <end position="105"/>
    </location>
</feature>
<dbReference type="Gene3D" id="1.10.10.60">
    <property type="entry name" value="Homeodomain-like"/>
    <property type="match status" value="1"/>
</dbReference>
<feature type="domain" description="HTH myb-type" evidence="9">
    <location>
        <begin position="30"/>
        <end position="84"/>
    </location>
</feature>
<dbReference type="InterPro" id="IPR017884">
    <property type="entry name" value="SANT_dom"/>
</dbReference>
<keyword evidence="3" id="KW-0238">DNA-binding</keyword>
<comment type="caution">
    <text evidence="10">The sequence shown here is derived from an EMBL/GenBank/DDBJ whole genome shotgun (WGS) entry which is preliminary data.</text>
</comment>
<dbReference type="NCBIfam" id="TIGR01557">
    <property type="entry name" value="myb_SHAQKYF"/>
    <property type="match status" value="1"/>
</dbReference>
<dbReference type="EMBL" id="SPHZ02000006">
    <property type="protein sequence ID" value="KAF0911678.1"/>
    <property type="molecule type" value="Genomic_DNA"/>
</dbReference>
<dbReference type="CDD" id="cd00167">
    <property type="entry name" value="SANT"/>
    <property type="match status" value="1"/>
</dbReference>
<dbReference type="SMART" id="SM00717">
    <property type="entry name" value="SANT"/>
    <property type="match status" value="1"/>
</dbReference>
<dbReference type="Pfam" id="PF24904">
    <property type="entry name" value="RVE6"/>
    <property type="match status" value="1"/>
</dbReference>
<dbReference type="InterPro" id="IPR009057">
    <property type="entry name" value="Homeodomain-like_sf"/>
</dbReference>
<dbReference type="GO" id="GO:0010468">
    <property type="term" value="P:regulation of gene expression"/>
    <property type="evidence" value="ECO:0007669"/>
    <property type="project" value="UniProtKB-ARBA"/>
</dbReference>
<evidence type="ECO:0000313" key="10">
    <source>
        <dbReference type="EMBL" id="KAF0911678.1"/>
    </source>
</evidence>
<name>A0A6G1DGD5_9ORYZ</name>
<dbReference type="OrthoDB" id="118550at2759"/>
<evidence type="ECO:0000259" key="9">
    <source>
        <dbReference type="PROSITE" id="PS51294"/>
    </source>
</evidence>
<protein>
    <submittedName>
        <fullName evidence="10">Uncharacterized protein</fullName>
    </submittedName>
</protein>
<accession>A0A6G1DGD5</accession>
<evidence type="ECO:0000313" key="11">
    <source>
        <dbReference type="Proteomes" id="UP000479710"/>
    </source>
</evidence>
<evidence type="ECO:0000256" key="6">
    <source>
        <dbReference type="SAM" id="MobiDB-lite"/>
    </source>
</evidence>
<evidence type="ECO:0000259" key="8">
    <source>
        <dbReference type="PROSITE" id="PS51293"/>
    </source>
</evidence>
<dbReference type="InterPro" id="IPR017930">
    <property type="entry name" value="Myb_dom"/>
</dbReference>
<keyword evidence="5" id="KW-0539">Nucleus</keyword>
<reference evidence="10 11" key="1">
    <citation type="submission" date="2019-11" db="EMBL/GenBank/DDBJ databases">
        <title>Whole genome sequence of Oryza granulata.</title>
        <authorList>
            <person name="Li W."/>
        </authorList>
    </citation>
    <scope>NUCLEOTIDE SEQUENCE [LARGE SCALE GENOMIC DNA]</scope>
    <source>
        <strain evidence="11">cv. Menghai</strain>
        <tissue evidence="10">Leaf</tissue>
    </source>
</reference>
<dbReference type="PROSITE" id="PS51293">
    <property type="entry name" value="SANT"/>
    <property type="match status" value="1"/>
</dbReference>
<dbReference type="AlphaFoldDB" id="A0A6G1DGD5"/>
<dbReference type="PANTHER" id="PTHR12802">
    <property type="entry name" value="SWI/SNF COMPLEX-RELATED"/>
    <property type="match status" value="1"/>
</dbReference>
<sequence length="293" mass="32700">MSTAPHPLDSSSGEPPPEEDGGRRVRKPYTITKSRESWTEPEHDKFLEALQLFDRDWKKIEAYVGSKTVIQIRSHAQKYFLKVQKNGTGEHLPPPRPKRKAAHPYPHKASKKAPQVVLPQQASHIMEQGCLIPMDTSPVARNFSANDVFPSWDSGLAQSFSPRHTHGVANNCSSSVESQSGTWPASEAIEQEIVLPTLRAMPDFAQVYNFLGSIFDPETSGHLQRLREMDPIDIETVLLLMKNLSINLTNPHFEAHRKVLASHGSGVDQVKHETLGDLGSTHNLHLPFMVTSK</sequence>